<gene>
    <name evidence="4" type="ORF">AUP44_04670</name>
</gene>
<proteinExistence type="predicted"/>
<feature type="binding site" evidence="2">
    <location>
        <begin position="219"/>
        <end position="226"/>
    </location>
    <ligand>
        <name>ATP</name>
        <dbReference type="ChEBI" id="CHEBI:30616"/>
    </ligand>
</feature>
<dbReference type="OrthoDB" id="9813719at2"/>
<dbReference type="Proteomes" id="UP000075787">
    <property type="component" value="Unassembled WGS sequence"/>
</dbReference>
<dbReference type="Pfam" id="PF02661">
    <property type="entry name" value="Fic"/>
    <property type="match status" value="1"/>
</dbReference>
<evidence type="ECO:0000256" key="2">
    <source>
        <dbReference type="PIRSR" id="PIRSR640198-2"/>
    </source>
</evidence>
<dbReference type="InterPro" id="IPR036597">
    <property type="entry name" value="Fido-like_dom_sf"/>
</dbReference>
<dbReference type="AlphaFoldDB" id="A0A162L0M0"/>
<dbReference type="PROSITE" id="PS51459">
    <property type="entry name" value="FIDO"/>
    <property type="match status" value="1"/>
</dbReference>
<dbReference type="PANTHER" id="PTHR13504">
    <property type="entry name" value="FIDO DOMAIN-CONTAINING PROTEIN DDB_G0283145"/>
    <property type="match status" value="1"/>
</dbReference>
<keyword evidence="2" id="KW-0547">Nucleotide-binding</keyword>
<keyword evidence="2" id="KW-0067">ATP-binding</keyword>
<feature type="active site" evidence="1">
    <location>
        <position position="215"/>
    </location>
</feature>
<dbReference type="InterPro" id="IPR003812">
    <property type="entry name" value="Fido"/>
</dbReference>
<organism evidence="4 5">
    <name type="scientific">Tistrella mobilis</name>
    <dbReference type="NCBI Taxonomy" id="171437"/>
    <lineage>
        <taxon>Bacteria</taxon>
        <taxon>Pseudomonadati</taxon>
        <taxon>Pseudomonadota</taxon>
        <taxon>Alphaproteobacteria</taxon>
        <taxon>Geminicoccales</taxon>
        <taxon>Geminicoccaceae</taxon>
        <taxon>Tistrella</taxon>
    </lineage>
</organism>
<evidence type="ECO:0000256" key="1">
    <source>
        <dbReference type="PIRSR" id="PIRSR640198-1"/>
    </source>
</evidence>
<dbReference type="RefSeq" id="WP_062763991.1">
    <property type="nucleotide sequence ID" value="NZ_CP121045.1"/>
</dbReference>
<reference evidence="4 5" key="1">
    <citation type="submission" date="2015-12" db="EMBL/GenBank/DDBJ databases">
        <title>Genome sequence of Tistrella mobilis MCCC 1A02139.</title>
        <authorList>
            <person name="Lu L."/>
            <person name="Lai Q."/>
            <person name="Shao Z."/>
            <person name="Qian P."/>
        </authorList>
    </citation>
    <scope>NUCLEOTIDE SEQUENCE [LARGE SCALE GENOMIC DNA]</scope>
    <source>
        <strain evidence="4 5">MCCC 1A02139</strain>
    </source>
</reference>
<dbReference type="EMBL" id="LPZR01000153">
    <property type="protein sequence ID" value="KYO52622.1"/>
    <property type="molecule type" value="Genomic_DNA"/>
</dbReference>
<accession>A0A162L0M0</accession>
<sequence length="402" mass="44791">MADILQGEDRGEDVGMMEPLLIGEAAPRRTEMVDLALDLTRRSTALRSGLPPVVAEGLAGLVRAMNCYYSNLIEGHDTHPVDIERALRGDYSSEPEKRDLQLEAKAHIAVQAWIDDGGLGDRILTGEGLRELHARFCENLPERLLMIQEPGTGASFRMTPGVFRQHDVKVGRHLAISAGAVPRFVARLERAYAKLGVTDTILAAATAHHRLLWIHPFLDGNGRVARLMSYALLRRSLDTGGLWSVARGLARNEALYKQHLTACDLPRRHDRDGRGNLSEECLSDFTAFFLRVCIDQVDFMAELIRPERLTDRIVAWAREEIARDILPARADVVLQMVLYRGELPRNEVAGLLGVVDRQARRVTSALQDRGVLVSEGPRLPWRLAFPAALAPRWMPGLFPEMG</sequence>
<dbReference type="InterPro" id="IPR040198">
    <property type="entry name" value="Fido_containing"/>
</dbReference>
<protein>
    <submittedName>
        <fullName evidence="4">Cell filamentation protein Fic</fullName>
    </submittedName>
</protein>
<dbReference type="GO" id="GO:0005524">
    <property type="term" value="F:ATP binding"/>
    <property type="evidence" value="ECO:0007669"/>
    <property type="project" value="UniProtKB-KW"/>
</dbReference>
<comment type="caution">
    <text evidence="4">The sequence shown here is derived from an EMBL/GenBank/DDBJ whole genome shotgun (WGS) entry which is preliminary data.</text>
</comment>
<feature type="binding site" evidence="2">
    <location>
        <begin position="170"/>
        <end position="173"/>
    </location>
    <ligand>
        <name>ATP</name>
        <dbReference type="ChEBI" id="CHEBI:30616"/>
    </ligand>
</feature>
<feature type="domain" description="Fido" evidence="3">
    <location>
        <begin position="124"/>
        <end position="291"/>
    </location>
</feature>
<dbReference type="PANTHER" id="PTHR13504:SF38">
    <property type="entry name" value="FIDO DOMAIN-CONTAINING PROTEIN"/>
    <property type="match status" value="1"/>
</dbReference>
<evidence type="ECO:0000313" key="5">
    <source>
        <dbReference type="Proteomes" id="UP000075787"/>
    </source>
</evidence>
<evidence type="ECO:0000313" key="4">
    <source>
        <dbReference type="EMBL" id="KYO52622.1"/>
    </source>
</evidence>
<dbReference type="SUPFAM" id="SSF140931">
    <property type="entry name" value="Fic-like"/>
    <property type="match status" value="1"/>
</dbReference>
<dbReference type="Gene3D" id="1.10.3290.10">
    <property type="entry name" value="Fido-like domain"/>
    <property type="match status" value="1"/>
</dbReference>
<name>A0A162L0M0_9PROT</name>
<evidence type="ECO:0000259" key="3">
    <source>
        <dbReference type="PROSITE" id="PS51459"/>
    </source>
</evidence>
<dbReference type="GeneID" id="97243728"/>